<dbReference type="GO" id="GO:0016020">
    <property type="term" value="C:membrane"/>
    <property type="evidence" value="ECO:0007669"/>
    <property type="project" value="InterPro"/>
</dbReference>
<feature type="compositionally biased region" description="Basic and acidic residues" evidence="2">
    <location>
        <begin position="12"/>
        <end position="29"/>
    </location>
</feature>
<dbReference type="Proteomes" id="UP000015453">
    <property type="component" value="Unassembled WGS sequence"/>
</dbReference>
<evidence type="ECO:0000313" key="5">
    <source>
        <dbReference type="Proteomes" id="UP000015453"/>
    </source>
</evidence>
<dbReference type="AlphaFoldDB" id="S8DML9"/>
<comment type="caution">
    <text evidence="4">The sequence shown here is derived from an EMBL/GenBank/DDBJ whole genome shotgun (WGS) entry which is preliminary data.</text>
</comment>
<proteinExistence type="predicted"/>
<feature type="domain" description="Syntaxin N-terminal" evidence="3">
    <location>
        <begin position="39"/>
        <end position="81"/>
    </location>
</feature>
<dbReference type="OrthoDB" id="1730528at2759"/>
<dbReference type="EMBL" id="AUSU01007237">
    <property type="protein sequence ID" value="EPS60877.1"/>
    <property type="molecule type" value="Genomic_DNA"/>
</dbReference>
<evidence type="ECO:0000313" key="4">
    <source>
        <dbReference type="EMBL" id="EPS60877.1"/>
    </source>
</evidence>
<organism evidence="4 5">
    <name type="scientific">Genlisea aurea</name>
    <dbReference type="NCBI Taxonomy" id="192259"/>
    <lineage>
        <taxon>Eukaryota</taxon>
        <taxon>Viridiplantae</taxon>
        <taxon>Streptophyta</taxon>
        <taxon>Embryophyta</taxon>
        <taxon>Tracheophyta</taxon>
        <taxon>Spermatophyta</taxon>
        <taxon>Magnoliopsida</taxon>
        <taxon>eudicotyledons</taxon>
        <taxon>Gunneridae</taxon>
        <taxon>Pentapetalae</taxon>
        <taxon>asterids</taxon>
        <taxon>lamiids</taxon>
        <taxon>Lamiales</taxon>
        <taxon>Lentibulariaceae</taxon>
        <taxon>Genlisea</taxon>
    </lineage>
</organism>
<evidence type="ECO:0000256" key="2">
    <source>
        <dbReference type="SAM" id="MobiDB-lite"/>
    </source>
</evidence>
<keyword evidence="5" id="KW-1185">Reference proteome</keyword>
<accession>S8DML9</accession>
<gene>
    <name evidence="4" type="ORF">M569_13924</name>
</gene>
<reference evidence="4 5" key="1">
    <citation type="journal article" date="2013" name="BMC Genomics">
        <title>The miniature genome of a carnivorous plant Genlisea aurea contains a low number of genes and short non-coding sequences.</title>
        <authorList>
            <person name="Leushkin E.V."/>
            <person name="Sutormin R.A."/>
            <person name="Nabieva E.R."/>
            <person name="Penin A.A."/>
            <person name="Kondrashov A.S."/>
            <person name="Logacheva M.D."/>
        </authorList>
    </citation>
    <scope>NUCLEOTIDE SEQUENCE [LARGE SCALE GENOMIC DNA]</scope>
</reference>
<evidence type="ECO:0000256" key="1">
    <source>
        <dbReference type="SAM" id="Coils"/>
    </source>
</evidence>
<keyword evidence="1" id="KW-0175">Coiled coil</keyword>
<feature type="region of interest" description="Disordered" evidence="2">
    <location>
        <begin position="1"/>
        <end position="36"/>
    </location>
</feature>
<name>S8DML9_9LAMI</name>
<feature type="non-terminal residue" evidence="4">
    <location>
        <position position="1"/>
    </location>
</feature>
<dbReference type="Gene3D" id="1.20.58.70">
    <property type="match status" value="1"/>
</dbReference>
<sequence length="81" mass="9097">DKMNDLLTDSFVSHRDQGGNGRGDIEMGTERAPTSGDLGLEDFFKKVQEIEKQYEKVNSLLRKLQEAHEESKAVTRAAAMK</sequence>
<feature type="non-terminal residue" evidence="4">
    <location>
        <position position="81"/>
    </location>
</feature>
<protein>
    <recommendedName>
        <fullName evidence="3">Syntaxin N-terminal domain-containing protein</fullName>
    </recommendedName>
</protein>
<dbReference type="InterPro" id="IPR006011">
    <property type="entry name" value="Syntaxin_N"/>
</dbReference>
<dbReference type="Pfam" id="PF00804">
    <property type="entry name" value="Syntaxin"/>
    <property type="match status" value="1"/>
</dbReference>
<feature type="coiled-coil region" evidence="1">
    <location>
        <begin position="40"/>
        <end position="77"/>
    </location>
</feature>
<evidence type="ECO:0000259" key="3">
    <source>
        <dbReference type="Pfam" id="PF00804"/>
    </source>
</evidence>